<dbReference type="GO" id="GO:1990526">
    <property type="term" value="C:Ste12p-Dig1p-Dig2p complex"/>
    <property type="evidence" value="ECO:0007669"/>
    <property type="project" value="TreeGrafter"/>
</dbReference>
<evidence type="ECO:0000256" key="2">
    <source>
        <dbReference type="ARBA" id="ARBA00023015"/>
    </source>
</evidence>
<dbReference type="GO" id="GO:0003700">
    <property type="term" value="F:DNA-binding transcription factor activity"/>
    <property type="evidence" value="ECO:0007669"/>
    <property type="project" value="InterPro"/>
</dbReference>
<dbReference type="Proteomes" id="UP001215280">
    <property type="component" value="Unassembled WGS sequence"/>
</dbReference>
<evidence type="ECO:0000256" key="3">
    <source>
        <dbReference type="ARBA" id="ARBA00023163"/>
    </source>
</evidence>
<dbReference type="EMBL" id="JARJLG010000364">
    <property type="protein sequence ID" value="KAJ7714699.1"/>
    <property type="molecule type" value="Genomic_DNA"/>
</dbReference>
<evidence type="ECO:0000313" key="6">
    <source>
        <dbReference type="EMBL" id="KAJ7714699.1"/>
    </source>
</evidence>
<accession>A0AAD7H820</accession>
<sequence length="232" mass="25621">MFHVSSGVGNITLREQIVRALVFWFEALDRPVQNMKMFEEGIFSDLFNLKPDANACLDELEREKMGLEPATRITGEPALSFVYGGTKSLHEQFDMTQAYKDVGDRTTNMQEVSKGPDEKILVGAIDEIGVGEAEPQHETKAIASHVADFDPSSASSARLVGALSMKLNLSPGSTVAQLVWRSWWIPHCDSSTANWRTILINSARVLLLFSSFDLSPPTFDKSCLDAALRQAL</sequence>
<dbReference type="Pfam" id="PF02200">
    <property type="entry name" value="STE"/>
    <property type="match status" value="1"/>
</dbReference>
<reference evidence="6" key="1">
    <citation type="submission" date="2023-03" db="EMBL/GenBank/DDBJ databases">
        <title>Massive genome expansion in bonnet fungi (Mycena s.s.) driven by repeated elements and novel gene families across ecological guilds.</title>
        <authorList>
            <consortium name="Lawrence Berkeley National Laboratory"/>
            <person name="Harder C.B."/>
            <person name="Miyauchi S."/>
            <person name="Viragh M."/>
            <person name="Kuo A."/>
            <person name="Thoen E."/>
            <person name="Andreopoulos B."/>
            <person name="Lu D."/>
            <person name="Skrede I."/>
            <person name="Drula E."/>
            <person name="Henrissat B."/>
            <person name="Morin E."/>
            <person name="Kohler A."/>
            <person name="Barry K."/>
            <person name="LaButti K."/>
            <person name="Morin E."/>
            <person name="Salamov A."/>
            <person name="Lipzen A."/>
            <person name="Mereny Z."/>
            <person name="Hegedus B."/>
            <person name="Baldrian P."/>
            <person name="Stursova M."/>
            <person name="Weitz H."/>
            <person name="Taylor A."/>
            <person name="Grigoriev I.V."/>
            <person name="Nagy L.G."/>
            <person name="Martin F."/>
            <person name="Kauserud H."/>
        </authorList>
    </citation>
    <scope>NUCLEOTIDE SEQUENCE</scope>
    <source>
        <strain evidence="6">CBHHK188m</strain>
    </source>
</reference>
<comment type="caution">
    <text evidence="6">The sequence shown here is derived from an EMBL/GenBank/DDBJ whole genome shotgun (WGS) entry which is preliminary data.</text>
</comment>
<keyword evidence="7" id="KW-1185">Reference proteome</keyword>
<keyword evidence="2" id="KW-0805">Transcription regulation</keyword>
<dbReference type="GO" id="GO:0005634">
    <property type="term" value="C:nucleus"/>
    <property type="evidence" value="ECO:0007669"/>
    <property type="project" value="UniProtKB-SubCell"/>
</dbReference>
<name>A0AAD7H820_9AGAR</name>
<dbReference type="PANTHER" id="PTHR47427:SF1">
    <property type="entry name" value="PROTEIN STE12"/>
    <property type="match status" value="1"/>
</dbReference>
<evidence type="ECO:0000256" key="4">
    <source>
        <dbReference type="ARBA" id="ARBA00023242"/>
    </source>
</evidence>
<gene>
    <name evidence="6" type="ORF">DFH07DRAFT_974391</name>
</gene>
<evidence type="ECO:0000256" key="1">
    <source>
        <dbReference type="ARBA" id="ARBA00004123"/>
    </source>
</evidence>
<dbReference type="PANTHER" id="PTHR47427">
    <property type="entry name" value="PROTEIN STE12"/>
    <property type="match status" value="1"/>
</dbReference>
<proteinExistence type="inferred from homology"/>
<organism evidence="6 7">
    <name type="scientific">Mycena maculata</name>
    <dbReference type="NCBI Taxonomy" id="230809"/>
    <lineage>
        <taxon>Eukaryota</taxon>
        <taxon>Fungi</taxon>
        <taxon>Dikarya</taxon>
        <taxon>Basidiomycota</taxon>
        <taxon>Agaricomycotina</taxon>
        <taxon>Agaricomycetes</taxon>
        <taxon>Agaricomycetidae</taxon>
        <taxon>Agaricales</taxon>
        <taxon>Marasmiineae</taxon>
        <taxon>Mycenaceae</taxon>
        <taxon>Mycena</taxon>
    </lineage>
</organism>
<dbReference type="GO" id="GO:1990527">
    <property type="term" value="C:Tec1p-Ste12p-Dig1p complex"/>
    <property type="evidence" value="ECO:0007669"/>
    <property type="project" value="TreeGrafter"/>
</dbReference>
<dbReference type="InterPro" id="IPR052127">
    <property type="entry name" value="STE12_transcription_factor"/>
</dbReference>
<evidence type="ECO:0000256" key="5">
    <source>
        <dbReference type="ARBA" id="ARBA00024345"/>
    </source>
</evidence>
<keyword evidence="3" id="KW-0804">Transcription</keyword>
<comment type="subcellular location">
    <subcellularLocation>
        <location evidence="1">Nucleus</location>
    </subcellularLocation>
</comment>
<dbReference type="AlphaFoldDB" id="A0AAD7H820"/>
<protein>
    <submittedName>
        <fullName evidence="6">Uncharacterized protein</fullName>
    </submittedName>
</protein>
<evidence type="ECO:0000313" key="7">
    <source>
        <dbReference type="Proteomes" id="UP001215280"/>
    </source>
</evidence>
<comment type="similarity">
    <text evidence="5">Belongs to the STE12 transcription factor family.</text>
</comment>
<keyword evidence="4" id="KW-0539">Nucleus</keyword>
<dbReference type="InterPro" id="IPR003120">
    <property type="entry name" value="Ste12"/>
</dbReference>